<sequence length="73" mass="8204">MTEFSTISTLEMFAHSLINTHCSILSQPKFDLLSVTNNLAPENVLSISTDEEATESTFLTIEYYVGYSILFSF</sequence>
<dbReference type="InParanoid" id="F0ZKA5"/>
<dbReference type="Proteomes" id="UP000001064">
    <property type="component" value="Unassembled WGS sequence"/>
</dbReference>
<dbReference type="AlphaFoldDB" id="F0ZKA5"/>
<dbReference type="EMBL" id="GL871054">
    <property type="protein sequence ID" value="EGC35625.1"/>
    <property type="molecule type" value="Genomic_DNA"/>
</dbReference>
<protein>
    <submittedName>
        <fullName evidence="1">Expressed protein</fullName>
    </submittedName>
</protein>
<name>F0ZKA5_DICPU</name>
<dbReference type="GeneID" id="10501111"/>
<gene>
    <name evidence="1" type="ORF">DICPUDRAFT_152024</name>
</gene>
<dbReference type="VEuPathDB" id="AmoebaDB:DICPUDRAFT_152024"/>
<accession>F0ZKA5</accession>
<proteinExistence type="predicted"/>
<evidence type="ECO:0000313" key="2">
    <source>
        <dbReference type="Proteomes" id="UP000001064"/>
    </source>
</evidence>
<reference evidence="2" key="1">
    <citation type="journal article" date="2011" name="Genome Biol.">
        <title>Comparative genomics of the social amoebae Dictyostelium discoideum and Dictyostelium purpureum.</title>
        <authorList>
            <consortium name="US DOE Joint Genome Institute (JGI-PGF)"/>
            <person name="Sucgang R."/>
            <person name="Kuo A."/>
            <person name="Tian X."/>
            <person name="Salerno W."/>
            <person name="Parikh A."/>
            <person name="Feasley C.L."/>
            <person name="Dalin E."/>
            <person name="Tu H."/>
            <person name="Huang E."/>
            <person name="Barry K."/>
            <person name="Lindquist E."/>
            <person name="Shapiro H."/>
            <person name="Bruce D."/>
            <person name="Schmutz J."/>
            <person name="Salamov A."/>
            <person name="Fey P."/>
            <person name="Gaudet P."/>
            <person name="Anjard C."/>
            <person name="Babu M.M."/>
            <person name="Basu S."/>
            <person name="Bushmanova Y."/>
            <person name="van der Wel H."/>
            <person name="Katoh-Kurasawa M."/>
            <person name="Dinh C."/>
            <person name="Coutinho P.M."/>
            <person name="Saito T."/>
            <person name="Elias M."/>
            <person name="Schaap P."/>
            <person name="Kay R.R."/>
            <person name="Henrissat B."/>
            <person name="Eichinger L."/>
            <person name="Rivero F."/>
            <person name="Putnam N.H."/>
            <person name="West C.M."/>
            <person name="Loomis W.F."/>
            <person name="Chisholm R.L."/>
            <person name="Shaulsky G."/>
            <person name="Strassmann J.E."/>
            <person name="Queller D.C."/>
            <person name="Kuspa A."/>
            <person name="Grigoriev I.V."/>
        </authorList>
    </citation>
    <scope>NUCLEOTIDE SEQUENCE [LARGE SCALE GENOMIC DNA]</scope>
    <source>
        <strain evidence="2">QSDP1</strain>
    </source>
</reference>
<organism evidence="1 2">
    <name type="scientific">Dictyostelium purpureum</name>
    <name type="common">Slime mold</name>
    <dbReference type="NCBI Taxonomy" id="5786"/>
    <lineage>
        <taxon>Eukaryota</taxon>
        <taxon>Amoebozoa</taxon>
        <taxon>Evosea</taxon>
        <taxon>Eumycetozoa</taxon>
        <taxon>Dictyostelia</taxon>
        <taxon>Dictyosteliales</taxon>
        <taxon>Dictyosteliaceae</taxon>
        <taxon>Dictyostelium</taxon>
    </lineage>
</organism>
<dbReference type="KEGG" id="dpp:DICPUDRAFT_152024"/>
<dbReference type="RefSeq" id="XP_003287862.1">
    <property type="nucleotide sequence ID" value="XM_003287814.1"/>
</dbReference>
<evidence type="ECO:0000313" key="1">
    <source>
        <dbReference type="EMBL" id="EGC35625.1"/>
    </source>
</evidence>
<keyword evidence="2" id="KW-1185">Reference proteome</keyword>